<name>X0U102_9ZZZZ</name>
<accession>X0U102</accession>
<reference evidence="1" key="1">
    <citation type="journal article" date="2014" name="Front. Microbiol.">
        <title>High frequency of phylogenetically diverse reductive dehalogenase-homologous genes in deep subseafloor sedimentary metagenomes.</title>
        <authorList>
            <person name="Kawai M."/>
            <person name="Futagami T."/>
            <person name="Toyoda A."/>
            <person name="Takaki Y."/>
            <person name="Nishi S."/>
            <person name="Hori S."/>
            <person name="Arai W."/>
            <person name="Tsubouchi T."/>
            <person name="Morono Y."/>
            <person name="Uchiyama I."/>
            <person name="Ito T."/>
            <person name="Fujiyama A."/>
            <person name="Inagaki F."/>
            <person name="Takami H."/>
        </authorList>
    </citation>
    <scope>NUCLEOTIDE SEQUENCE</scope>
    <source>
        <strain evidence="1">Expedition CK06-06</strain>
    </source>
</reference>
<dbReference type="EMBL" id="BARS01013063">
    <property type="protein sequence ID" value="GAF93046.1"/>
    <property type="molecule type" value="Genomic_DNA"/>
</dbReference>
<dbReference type="AlphaFoldDB" id="X0U102"/>
<protein>
    <recommendedName>
        <fullName evidence="2">Exonuclease SbcC</fullName>
    </recommendedName>
</protein>
<proteinExistence type="predicted"/>
<organism evidence="1">
    <name type="scientific">marine sediment metagenome</name>
    <dbReference type="NCBI Taxonomy" id="412755"/>
    <lineage>
        <taxon>unclassified sequences</taxon>
        <taxon>metagenomes</taxon>
        <taxon>ecological metagenomes</taxon>
    </lineage>
</organism>
<feature type="non-terminal residue" evidence="1">
    <location>
        <position position="1"/>
    </location>
</feature>
<evidence type="ECO:0008006" key="2">
    <source>
        <dbReference type="Google" id="ProtNLM"/>
    </source>
</evidence>
<gene>
    <name evidence="1" type="ORF">S01H1_22916</name>
</gene>
<evidence type="ECO:0000313" key="1">
    <source>
        <dbReference type="EMBL" id="GAF93046.1"/>
    </source>
</evidence>
<feature type="non-terminal residue" evidence="1">
    <location>
        <position position="176"/>
    </location>
</feature>
<comment type="caution">
    <text evidence="1">The sequence shown here is derived from an EMBL/GenBank/DDBJ whole genome shotgun (WGS) entry which is preliminary data.</text>
</comment>
<sequence>LQQQIQLLLKQQQELSQEQQRLTIQFTQQTQSPALLKLRQDVQNSEKSLLELPYNPTKEQALAARLSALTAHSNQQQTLMKEITLQDERKRTIHEKCTHARGLKTELATIVKDLPKSLLDETTLNNQEKELTQSLTNLIKEKESFIHQKGSLEAQATALKQKELELKKQTKLIKEC</sequence>